<dbReference type="SMART" id="SM00813">
    <property type="entry name" value="Alpha-L-AF_C"/>
    <property type="match status" value="1"/>
</dbReference>
<keyword evidence="7 10" id="KW-0326">Glycosidase</keyword>
<evidence type="ECO:0000313" key="10">
    <source>
        <dbReference type="EMBL" id="QDU89787.1"/>
    </source>
</evidence>
<keyword evidence="5 10" id="KW-0378">Hydrolase</keyword>
<evidence type="ECO:0000256" key="2">
    <source>
        <dbReference type="ARBA" id="ARBA00007186"/>
    </source>
</evidence>
<sequence length="528" mass="58848" precursor="true">MSIARDPRSPLIHRSTLCLAGLLALCVASGVRAGDAVGEIHGDQDGGKISRHLYGHFAEHLGRCIYDGIWVGEDSAVPNTHGYRTDIVEALKAIDIPNLRWPGGCFADDYHWRDGIGPLDQRPKRVNLHWGKVIDTNAFGTHEFLDLCELLGADPYIAGNVGSGTPEEMRDWIEYMTFDGDSQLANLRRANGREKPWKVKYFGIGNENWGCGGQMTPEYYSDLYRRYATFCHEYSGNRLVRIACGPNGADRNWSRVVMQRVGGRTQGLSLHQYTLAAPWGDKLPATGFGEEKWFAILKESLGIEHAIRVTEEEMDRVDPKKRIGLFVDEWGAWYRTEPGAPDYGLYQQNSLRDALLAGMSLHMFHEHNDRIHMANIAQVVNVLQAMILTEGDKMLRTPTYHVFEMFKVHHDATRLPLELTSPDYAFGGESMPALSVSASRDDAGKVHVSIVNVDAKAPVKLRCRLSGVDAGAVRGRVLTAQRLDAHNTFESPDRLTPREFDGASLADGELVVEAPPRSVLVLELDEKK</sequence>
<name>A0A518DE90_9BACT</name>
<comment type="similarity">
    <text evidence="2">Belongs to the glycosyl hydrolase 51 family.</text>
</comment>
<keyword evidence="8" id="KW-0732">Signal</keyword>
<dbReference type="InterPro" id="IPR010720">
    <property type="entry name" value="Alpha-L-AF_C"/>
</dbReference>
<evidence type="ECO:0000256" key="6">
    <source>
        <dbReference type="ARBA" id="ARBA00023277"/>
    </source>
</evidence>
<proteinExistence type="inferred from homology"/>
<dbReference type="GO" id="GO:0046556">
    <property type="term" value="F:alpha-L-arabinofuranosidase activity"/>
    <property type="evidence" value="ECO:0007669"/>
    <property type="project" value="UniProtKB-EC"/>
</dbReference>
<dbReference type="Proteomes" id="UP000317429">
    <property type="component" value="Chromosome"/>
</dbReference>
<dbReference type="PANTHER" id="PTHR43576">
    <property type="entry name" value="ALPHA-L-ARABINOFURANOSIDASE C-RELATED"/>
    <property type="match status" value="1"/>
</dbReference>
<reference evidence="10 11" key="1">
    <citation type="submission" date="2019-02" db="EMBL/GenBank/DDBJ databases">
        <title>Deep-cultivation of Planctomycetes and their phenomic and genomic characterization uncovers novel biology.</title>
        <authorList>
            <person name="Wiegand S."/>
            <person name="Jogler M."/>
            <person name="Boedeker C."/>
            <person name="Pinto D."/>
            <person name="Vollmers J."/>
            <person name="Rivas-Marin E."/>
            <person name="Kohn T."/>
            <person name="Peeters S.H."/>
            <person name="Heuer A."/>
            <person name="Rast P."/>
            <person name="Oberbeckmann S."/>
            <person name="Bunk B."/>
            <person name="Jeske O."/>
            <person name="Meyerdierks A."/>
            <person name="Storesund J.E."/>
            <person name="Kallscheuer N."/>
            <person name="Luecker S."/>
            <person name="Lage O.M."/>
            <person name="Pohl T."/>
            <person name="Merkel B.J."/>
            <person name="Hornburger P."/>
            <person name="Mueller R.-W."/>
            <person name="Bruemmer F."/>
            <person name="Labrenz M."/>
            <person name="Spormann A.M."/>
            <person name="Op den Camp H."/>
            <person name="Overmann J."/>
            <person name="Amann R."/>
            <person name="Jetten M.S.M."/>
            <person name="Mascher T."/>
            <person name="Medema M.H."/>
            <person name="Devos D.P."/>
            <person name="Kaster A.-K."/>
            <person name="Ovreas L."/>
            <person name="Rohde M."/>
            <person name="Galperin M.Y."/>
            <person name="Jogler C."/>
        </authorList>
    </citation>
    <scope>NUCLEOTIDE SEQUENCE [LARGE SCALE GENOMIC DNA]</scope>
    <source>
        <strain evidence="10 11">Pla175</strain>
    </source>
</reference>
<evidence type="ECO:0000256" key="7">
    <source>
        <dbReference type="ARBA" id="ARBA00023295"/>
    </source>
</evidence>
<comment type="catalytic activity">
    <reaction evidence="1">
        <text>Hydrolysis of terminal non-reducing alpha-L-arabinofuranoside residues in alpha-L-arabinosides.</text>
        <dbReference type="EC" id="3.2.1.55"/>
    </reaction>
</comment>
<evidence type="ECO:0000256" key="5">
    <source>
        <dbReference type="ARBA" id="ARBA00022801"/>
    </source>
</evidence>
<dbReference type="PANTHER" id="PTHR43576:SF2">
    <property type="entry name" value="INTRACELLULAR EXO-ALPHA-L-ARABINOFURANOSIDASE 2"/>
    <property type="match status" value="1"/>
</dbReference>
<dbReference type="EMBL" id="CP036291">
    <property type="protein sequence ID" value="QDU89787.1"/>
    <property type="molecule type" value="Genomic_DNA"/>
</dbReference>
<keyword evidence="11" id="KW-1185">Reference proteome</keyword>
<dbReference type="InterPro" id="IPR055235">
    <property type="entry name" value="ASD1_cat"/>
</dbReference>
<evidence type="ECO:0000256" key="4">
    <source>
        <dbReference type="ARBA" id="ARBA00012670"/>
    </source>
</evidence>
<dbReference type="Gene3D" id="2.60.40.1180">
    <property type="entry name" value="Golgi alpha-mannosidase II"/>
    <property type="match status" value="1"/>
</dbReference>
<dbReference type="EC" id="3.2.1.55" evidence="4"/>
<dbReference type="AlphaFoldDB" id="A0A518DE90"/>
<protein>
    <recommendedName>
        <fullName evidence="4">non-reducing end alpha-L-arabinofuranosidase</fullName>
        <ecNumber evidence="4">3.2.1.55</ecNumber>
    </recommendedName>
</protein>
<evidence type="ECO:0000256" key="3">
    <source>
        <dbReference type="ARBA" id="ARBA00011165"/>
    </source>
</evidence>
<evidence type="ECO:0000313" key="11">
    <source>
        <dbReference type="Proteomes" id="UP000317429"/>
    </source>
</evidence>
<comment type="subunit">
    <text evidence="3">Homohexamer; trimer of dimers.</text>
</comment>
<organism evidence="10 11">
    <name type="scientific">Pirellulimonas nuda</name>
    <dbReference type="NCBI Taxonomy" id="2528009"/>
    <lineage>
        <taxon>Bacteria</taxon>
        <taxon>Pseudomonadati</taxon>
        <taxon>Planctomycetota</taxon>
        <taxon>Planctomycetia</taxon>
        <taxon>Pirellulales</taxon>
        <taxon>Lacipirellulaceae</taxon>
        <taxon>Pirellulimonas</taxon>
    </lineage>
</organism>
<feature type="domain" description="Alpha-L-arabinofuranosidase C-terminal" evidence="9">
    <location>
        <begin position="328"/>
        <end position="518"/>
    </location>
</feature>
<feature type="signal peptide" evidence="8">
    <location>
        <begin position="1"/>
        <end position="33"/>
    </location>
</feature>
<dbReference type="Gene3D" id="3.20.20.80">
    <property type="entry name" value="Glycosidases"/>
    <property type="match status" value="1"/>
</dbReference>
<dbReference type="SUPFAM" id="SSF51445">
    <property type="entry name" value="(Trans)glycosidases"/>
    <property type="match status" value="1"/>
</dbReference>
<dbReference type="SUPFAM" id="SSF51011">
    <property type="entry name" value="Glycosyl hydrolase domain"/>
    <property type="match status" value="1"/>
</dbReference>
<dbReference type="Pfam" id="PF06964">
    <property type="entry name" value="Alpha-L-AF_C"/>
    <property type="match status" value="1"/>
</dbReference>
<evidence type="ECO:0000256" key="1">
    <source>
        <dbReference type="ARBA" id="ARBA00001462"/>
    </source>
</evidence>
<gene>
    <name evidence="10" type="primary">abf2</name>
    <name evidence="10" type="ORF">Pla175_31820</name>
</gene>
<feature type="chain" id="PRO_5022233255" description="non-reducing end alpha-L-arabinofuranosidase" evidence="8">
    <location>
        <begin position="34"/>
        <end position="528"/>
    </location>
</feature>
<evidence type="ECO:0000259" key="9">
    <source>
        <dbReference type="SMART" id="SM00813"/>
    </source>
</evidence>
<dbReference type="OrthoDB" id="9758333at2"/>
<dbReference type="GO" id="GO:0046373">
    <property type="term" value="P:L-arabinose metabolic process"/>
    <property type="evidence" value="ECO:0007669"/>
    <property type="project" value="InterPro"/>
</dbReference>
<dbReference type="InterPro" id="IPR017853">
    <property type="entry name" value="GH"/>
</dbReference>
<evidence type="ECO:0000256" key="8">
    <source>
        <dbReference type="SAM" id="SignalP"/>
    </source>
</evidence>
<dbReference type="KEGG" id="pnd:Pla175_31820"/>
<dbReference type="InterPro" id="IPR013780">
    <property type="entry name" value="Glyco_hydro_b"/>
</dbReference>
<keyword evidence="6" id="KW-0119">Carbohydrate metabolism</keyword>
<accession>A0A518DE90</accession>
<dbReference type="Pfam" id="PF22848">
    <property type="entry name" value="ASD1_dom"/>
    <property type="match status" value="1"/>
</dbReference>
<dbReference type="GO" id="GO:0000272">
    <property type="term" value="P:polysaccharide catabolic process"/>
    <property type="evidence" value="ECO:0007669"/>
    <property type="project" value="TreeGrafter"/>
</dbReference>